<comment type="caution">
    <text evidence="1">The sequence shown here is derived from an EMBL/GenBank/DDBJ whole genome shotgun (WGS) entry which is preliminary data.</text>
</comment>
<reference evidence="1 2" key="1">
    <citation type="submission" date="2016-08" db="EMBL/GenBank/DDBJ databases">
        <title>Draft genome sequence of Candidatus Piscirickettsia litoralis, from seawater.</title>
        <authorList>
            <person name="Wan X."/>
            <person name="Lee A.J."/>
            <person name="Hou S."/>
            <person name="Donachie S.P."/>
        </authorList>
    </citation>
    <scope>NUCLEOTIDE SEQUENCE [LARGE SCALE GENOMIC DNA]</scope>
    <source>
        <strain evidence="1 2">Y2</strain>
    </source>
</reference>
<dbReference type="RefSeq" id="WP_069312111.1">
    <property type="nucleotide sequence ID" value="NZ_MDTU01000001.1"/>
</dbReference>
<accession>A0ABX3A870</accession>
<gene>
    <name evidence="1" type="ORF">BGC07_04415</name>
</gene>
<proteinExistence type="predicted"/>
<dbReference type="Proteomes" id="UP000094329">
    <property type="component" value="Unassembled WGS sequence"/>
</dbReference>
<dbReference type="EMBL" id="MDTU01000001">
    <property type="protein sequence ID" value="ODN42314.1"/>
    <property type="molecule type" value="Genomic_DNA"/>
</dbReference>
<keyword evidence="2" id="KW-1185">Reference proteome</keyword>
<evidence type="ECO:0000313" key="2">
    <source>
        <dbReference type="Proteomes" id="UP000094329"/>
    </source>
</evidence>
<organism evidence="1 2">
    <name type="scientific">Piscirickettsia litoralis</name>
    <dbReference type="NCBI Taxonomy" id="1891921"/>
    <lineage>
        <taxon>Bacteria</taxon>
        <taxon>Pseudomonadati</taxon>
        <taxon>Pseudomonadota</taxon>
        <taxon>Gammaproteobacteria</taxon>
        <taxon>Thiotrichales</taxon>
        <taxon>Piscirickettsiaceae</taxon>
        <taxon>Piscirickettsia</taxon>
    </lineage>
</organism>
<protein>
    <submittedName>
        <fullName evidence="1">Uncharacterized protein</fullName>
    </submittedName>
</protein>
<name>A0ABX3A870_9GAMM</name>
<sequence>MSALGLVNTSYFPVTHTSGAQAHATVTPVQKQVKENHQQQSTYQYWQVQPNIRSERAVATYEQFSRNKDKEQRVNQLARVDLYA</sequence>
<evidence type="ECO:0000313" key="1">
    <source>
        <dbReference type="EMBL" id="ODN42314.1"/>
    </source>
</evidence>